<dbReference type="GO" id="GO:0016491">
    <property type="term" value="F:oxidoreductase activity"/>
    <property type="evidence" value="ECO:0007669"/>
    <property type="project" value="UniProtKB-KW"/>
</dbReference>
<feature type="domain" description="FAD dependent oxidoreductase" evidence="2">
    <location>
        <begin position="2"/>
        <end position="346"/>
    </location>
</feature>
<keyword evidence="6" id="KW-1185">Reference proteome</keyword>
<reference evidence="4 6" key="2">
    <citation type="submission" date="2016-11" db="EMBL/GenBank/DDBJ databases">
        <title>Genome sequencing of Amycolatopsis regifaucium.</title>
        <authorList>
            <person name="Mayilraj S."/>
            <person name="Kaur N."/>
        </authorList>
    </citation>
    <scope>NUCLEOTIDE SEQUENCE [LARGE SCALE GENOMIC DNA]</scope>
    <source>
        <strain evidence="4 6">GY080</strain>
    </source>
</reference>
<dbReference type="OrthoDB" id="4775411at2"/>
<comment type="caution">
    <text evidence="3">The sequence shown here is derived from an EMBL/GenBank/DDBJ whole genome shotgun (WGS) entry which is preliminary data.</text>
</comment>
<sequence>MKIIIVGAGVLGASVARSLALAGEDVLLLDRSGQGRGTSATTFAWTNANRKHDPAYQRLNVAGMAEHAVLADRLPGPRSYFRSGSLHCADPRTEPWLTGNVELLRSLDYPARWVERAEAEEIAGDVVLPEATTAIAHFPSEGYVLPELLMRSLLDDAERHGAEVSLGEVVDFGESQGKASVTLSGGEIIEADRVVLAAGRWTDALAAKAGIDIPMMTDVRRGSPIVGLLGYVTSPRLDLKCVLHTPSLNLRPAGNGHTVVQALDLNARVDPSAPVDPETAAVIAERFSAMTDAPGRPEIGFRVAIRSMPADGHTIAGPPSPGSRIYCLVTHSGITLAPILGRLAAEEIVSGETRDLLDSFRPGRFAGLSRSDLTIERPVRLGEQ</sequence>
<dbReference type="EMBL" id="LQCI01000052">
    <property type="protein sequence ID" value="KZB79163.1"/>
    <property type="molecule type" value="Genomic_DNA"/>
</dbReference>
<dbReference type="Gene3D" id="3.50.50.60">
    <property type="entry name" value="FAD/NAD(P)-binding domain"/>
    <property type="match status" value="1"/>
</dbReference>
<dbReference type="SUPFAM" id="SSF51905">
    <property type="entry name" value="FAD/NAD(P)-binding domain"/>
    <property type="match status" value="1"/>
</dbReference>
<accession>A0A154M3Q8</accession>
<evidence type="ECO:0000313" key="3">
    <source>
        <dbReference type="EMBL" id="KZB79163.1"/>
    </source>
</evidence>
<proteinExistence type="predicted"/>
<dbReference type="InterPro" id="IPR006076">
    <property type="entry name" value="FAD-dep_OxRdtase"/>
</dbReference>
<dbReference type="Gene3D" id="3.30.9.10">
    <property type="entry name" value="D-Amino Acid Oxidase, subunit A, domain 2"/>
    <property type="match status" value="1"/>
</dbReference>
<organism evidence="3 5">
    <name type="scientific">Amycolatopsis regifaucium</name>
    <dbReference type="NCBI Taxonomy" id="546365"/>
    <lineage>
        <taxon>Bacteria</taxon>
        <taxon>Bacillati</taxon>
        <taxon>Actinomycetota</taxon>
        <taxon>Actinomycetes</taxon>
        <taxon>Pseudonocardiales</taxon>
        <taxon>Pseudonocardiaceae</taxon>
        <taxon>Amycolatopsis</taxon>
    </lineage>
</organism>
<evidence type="ECO:0000313" key="6">
    <source>
        <dbReference type="Proteomes" id="UP000186883"/>
    </source>
</evidence>
<dbReference type="EMBL" id="LOBU02000013">
    <property type="protein sequence ID" value="OKA07346.1"/>
    <property type="molecule type" value="Genomic_DNA"/>
</dbReference>
<evidence type="ECO:0000256" key="1">
    <source>
        <dbReference type="ARBA" id="ARBA00023002"/>
    </source>
</evidence>
<dbReference type="GO" id="GO:0005737">
    <property type="term" value="C:cytoplasm"/>
    <property type="evidence" value="ECO:0007669"/>
    <property type="project" value="TreeGrafter"/>
</dbReference>
<dbReference type="Pfam" id="PF01266">
    <property type="entry name" value="DAO"/>
    <property type="match status" value="1"/>
</dbReference>
<evidence type="ECO:0000259" key="2">
    <source>
        <dbReference type="Pfam" id="PF01266"/>
    </source>
</evidence>
<gene>
    <name evidence="4" type="ORF">ATP06_0215950</name>
    <name evidence="3" type="ORF">AVL48_16270</name>
</gene>
<dbReference type="InterPro" id="IPR036188">
    <property type="entry name" value="FAD/NAD-bd_sf"/>
</dbReference>
<dbReference type="PANTHER" id="PTHR13847">
    <property type="entry name" value="SARCOSINE DEHYDROGENASE-RELATED"/>
    <property type="match status" value="1"/>
</dbReference>
<dbReference type="RefSeq" id="WP_061981070.1">
    <property type="nucleotide sequence ID" value="NZ_FOPQ01000002.1"/>
</dbReference>
<dbReference type="Proteomes" id="UP000076321">
    <property type="component" value="Unassembled WGS sequence"/>
</dbReference>
<dbReference type="PANTHER" id="PTHR13847:SF289">
    <property type="entry name" value="GLYCINE OXIDASE"/>
    <property type="match status" value="1"/>
</dbReference>
<evidence type="ECO:0000313" key="4">
    <source>
        <dbReference type="EMBL" id="OKA07346.1"/>
    </source>
</evidence>
<protein>
    <submittedName>
        <fullName evidence="3">Fructosyl-amino acid oxidase</fullName>
    </submittedName>
</protein>
<reference evidence="3 5" key="1">
    <citation type="submission" date="2015-12" db="EMBL/GenBank/DDBJ databases">
        <title>Amycolatopsis regifaucium genome sequencing and assembly.</title>
        <authorList>
            <person name="Mayilraj S."/>
        </authorList>
    </citation>
    <scope>NUCLEOTIDE SEQUENCE [LARGE SCALE GENOMIC DNA]</scope>
    <source>
        <strain evidence="3 5">GY080</strain>
    </source>
</reference>
<evidence type="ECO:0000313" key="5">
    <source>
        <dbReference type="Proteomes" id="UP000076321"/>
    </source>
</evidence>
<dbReference type="AlphaFoldDB" id="A0A154M3Q8"/>
<name>A0A154M3Q8_9PSEU</name>
<dbReference type="Proteomes" id="UP000186883">
    <property type="component" value="Unassembled WGS sequence"/>
</dbReference>
<keyword evidence="1" id="KW-0560">Oxidoreductase</keyword>